<accession>A0AA41Q6I2</accession>
<organism evidence="5 6">
    <name type="scientific">Yinghuangia soli</name>
    <dbReference type="NCBI Taxonomy" id="2908204"/>
    <lineage>
        <taxon>Bacteria</taxon>
        <taxon>Bacillati</taxon>
        <taxon>Actinomycetota</taxon>
        <taxon>Actinomycetes</taxon>
        <taxon>Kitasatosporales</taxon>
        <taxon>Streptomycetaceae</taxon>
        <taxon>Yinghuangia</taxon>
    </lineage>
</organism>
<gene>
    <name evidence="5" type="ORF">LZ495_33555</name>
</gene>
<dbReference type="PANTHER" id="PTHR43767">
    <property type="entry name" value="LONG-CHAIN-FATTY-ACID--COA LIGASE"/>
    <property type="match status" value="1"/>
</dbReference>
<dbReference type="RefSeq" id="WP_235056839.1">
    <property type="nucleotide sequence ID" value="NZ_JAKFHA010000030.1"/>
</dbReference>
<dbReference type="InterPro" id="IPR025110">
    <property type="entry name" value="AMP-bd_C"/>
</dbReference>
<dbReference type="SUPFAM" id="SSF56801">
    <property type="entry name" value="Acetyl-CoA synthetase-like"/>
    <property type="match status" value="1"/>
</dbReference>
<dbReference type="EMBL" id="JAKFHA010000030">
    <property type="protein sequence ID" value="MCF2532117.1"/>
    <property type="molecule type" value="Genomic_DNA"/>
</dbReference>
<dbReference type="Proteomes" id="UP001165378">
    <property type="component" value="Unassembled WGS sequence"/>
</dbReference>
<comment type="similarity">
    <text evidence="1">Belongs to the ATP-dependent AMP-binding enzyme family.</text>
</comment>
<evidence type="ECO:0000259" key="3">
    <source>
        <dbReference type="Pfam" id="PF00501"/>
    </source>
</evidence>
<evidence type="ECO:0000313" key="5">
    <source>
        <dbReference type="EMBL" id="MCF2532117.1"/>
    </source>
</evidence>
<sequence length="521" mass="54590">MTLYGGGAALNMANGVREFAQSCPDRAAVVDGSRTLTYRALDDRANRLACALLDCGLSPGDPVAVLLPNCLEFPEIATGLARAGLPMVPLDPRQTAAETEWIVRHSGARALVLDDALAGLAAGVADVAAPGGGSAGVDVVLSLRGTTAGPAYEGVLAGARAVDPHVPVGDLDIFGIQYTSGTTGNPKGVLVTHRSRVLQAYLAALEWGLGAGRASIAVAPMYHGAGFLFGFAPVLTGGTVSMLPRWDPEEMLAMTERVGAQSVFLVPTHAQTIRALGEDVLGRHDLSTLDTLYFNVAALPVALKQWVMDAFPKCGVHELYGSTEAGVVTNLRPEHAAGKWGSVGHAWYMTEVRLVGDDGLPVGPGEPGELFSRSPFLMQGYLGDPAATTACTTDDGFLTCGDIAVADDEGFLSIVDRKKDMIISGGVDIYPREIEEAVATHPAVAEAAVVGAPDETWGERIVAYVVLRPGGVLDATALDEYLRPRVASYKLPRELHLIDALPRNAAGKVLKRALQNSGQKA</sequence>
<dbReference type="FunFam" id="3.30.300.30:FF:000008">
    <property type="entry name" value="2,3-dihydroxybenzoate-AMP ligase"/>
    <property type="match status" value="1"/>
</dbReference>
<feature type="domain" description="AMP-binding enzyme C-terminal" evidence="4">
    <location>
        <begin position="433"/>
        <end position="508"/>
    </location>
</feature>
<dbReference type="InterPro" id="IPR045851">
    <property type="entry name" value="AMP-bd_C_sf"/>
</dbReference>
<dbReference type="Gene3D" id="3.30.300.30">
    <property type="match status" value="1"/>
</dbReference>
<evidence type="ECO:0000259" key="4">
    <source>
        <dbReference type="Pfam" id="PF13193"/>
    </source>
</evidence>
<proteinExistence type="inferred from homology"/>
<dbReference type="Pfam" id="PF13193">
    <property type="entry name" value="AMP-binding_C"/>
    <property type="match status" value="1"/>
</dbReference>
<evidence type="ECO:0000256" key="2">
    <source>
        <dbReference type="ARBA" id="ARBA00022598"/>
    </source>
</evidence>
<dbReference type="InterPro" id="IPR050237">
    <property type="entry name" value="ATP-dep_AMP-bd_enzyme"/>
</dbReference>
<dbReference type="InterPro" id="IPR000873">
    <property type="entry name" value="AMP-dep_synth/lig_dom"/>
</dbReference>
<feature type="domain" description="AMP-dependent synthetase/ligase" evidence="3">
    <location>
        <begin position="17"/>
        <end position="382"/>
    </location>
</feature>
<dbReference type="PROSITE" id="PS00455">
    <property type="entry name" value="AMP_BINDING"/>
    <property type="match status" value="1"/>
</dbReference>
<dbReference type="Gene3D" id="3.40.50.12780">
    <property type="entry name" value="N-terminal domain of ligase-like"/>
    <property type="match status" value="1"/>
</dbReference>
<comment type="caution">
    <text evidence="5">The sequence shown here is derived from an EMBL/GenBank/DDBJ whole genome shotgun (WGS) entry which is preliminary data.</text>
</comment>
<protein>
    <submittedName>
        <fullName evidence="5">AMP-binding protein</fullName>
    </submittedName>
</protein>
<keyword evidence="2" id="KW-0436">Ligase</keyword>
<dbReference type="GO" id="GO:0016878">
    <property type="term" value="F:acid-thiol ligase activity"/>
    <property type="evidence" value="ECO:0007669"/>
    <property type="project" value="UniProtKB-ARBA"/>
</dbReference>
<evidence type="ECO:0000256" key="1">
    <source>
        <dbReference type="ARBA" id="ARBA00006432"/>
    </source>
</evidence>
<keyword evidence="6" id="KW-1185">Reference proteome</keyword>
<reference evidence="5" key="1">
    <citation type="submission" date="2022-01" db="EMBL/GenBank/DDBJ databases">
        <title>Genome-Based Taxonomic Classification of the Phylum Actinobacteria.</title>
        <authorList>
            <person name="Gao Y."/>
        </authorList>
    </citation>
    <scope>NUCLEOTIDE SEQUENCE</scope>
    <source>
        <strain evidence="5">KLBMP 8922</strain>
    </source>
</reference>
<dbReference type="PANTHER" id="PTHR43767:SF1">
    <property type="entry name" value="NONRIBOSOMAL PEPTIDE SYNTHASE PES1 (EUROFUNG)-RELATED"/>
    <property type="match status" value="1"/>
</dbReference>
<dbReference type="InterPro" id="IPR042099">
    <property type="entry name" value="ANL_N_sf"/>
</dbReference>
<dbReference type="InterPro" id="IPR020845">
    <property type="entry name" value="AMP-binding_CS"/>
</dbReference>
<dbReference type="Pfam" id="PF00501">
    <property type="entry name" value="AMP-binding"/>
    <property type="match status" value="1"/>
</dbReference>
<evidence type="ECO:0000313" key="6">
    <source>
        <dbReference type="Proteomes" id="UP001165378"/>
    </source>
</evidence>
<dbReference type="AlphaFoldDB" id="A0AA41Q6I2"/>
<name>A0AA41Q6I2_9ACTN</name>